<organism evidence="2 3">
    <name type="scientific">Paramecium bursaria Chlorella virus NY2A</name>
    <name type="common">PBCV-NY2A</name>
    <dbReference type="NCBI Taxonomy" id="46021"/>
    <lineage>
        <taxon>Viruses</taxon>
        <taxon>Varidnaviria</taxon>
        <taxon>Bamfordvirae</taxon>
        <taxon>Nucleocytoviricota</taxon>
        <taxon>Megaviricetes</taxon>
        <taxon>Algavirales</taxon>
        <taxon>Phycodnaviridae</taxon>
        <taxon>Chlorovirus</taxon>
        <taxon>Chlorovirus americanus</taxon>
    </lineage>
</organism>
<keyword evidence="3" id="KW-1185">Reference proteome</keyword>
<dbReference type="EMBL" id="DQ491002">
    <property type="protein sequence ID" value="ABT14808.1"/>
    <property type="molecule type" value="Genomic_DNA"/>
</dbReference>
<protein>
    <submittedName>
        <fullName evidence="2">Uncharacterized protein b409R</fullName>
    </submittedName>
</protein>
<organismHost>
    <name type="scientific">Chlorella</name>
    <dbReference type="NCBI Taxonomy" id="3071"/>
</organismHost>
<dbReference type="Proteomes" id="UP000202419">
    <property type="component" value="Segment"/>
</dbReference>
<evidence type="ECO:0000256" key="1">
    <source>
        <dbReference type="SAM" id="MobiDB-lite"/>
    </source>
</evidence>
<name>A7IWT4_PBCVN</name>
<feature type="compositionally biased region" description="Basic and acidic residues" evidence="1">
    <location>
        <begin position="83"/>
        <end position="92"/>
    </location>
</feature>
<feature type="region of interest" description="Disordered" evidence="1">
    <location>
        <begin position="62"/>
        <end position="92"/>
    </location>
</feature>
<evidence type="ECO:0000313" key="3">
    <source>
        <dbReference type="Proteomes" id="UP000202419"/>
    </source>
</evidence>
<dbReference type="KEGG" id="vg:5658833"/>
<accession>A7IWT4</accession>
<evidence type="ECO:0000313" key="2">
    <source>
        <dbReference type="EMBL" id="ABT14808.1"/>
    </source>
</evidence>
<dbReference type="RefSeq" id="YP_001497605.1">
    <property type="nucleotide sequence ID" value="NC_009898.1"/>
</dbReference>
<feature type="compositionally biased region" description="Basic residues" evidence="1">
    <location>
        <begin position="62"/>
        <end position="82"/>
    </location>
</feature>
<dbReference type="GeneID" id="5658833"/>
<reference evidence="2 3" key="1">
    <citation type="journal article" date="2007" name="Virology">
        <title>Sequence and annotation of the 369-kb NY-2A and the 345-kb AR158 viruses that infect Chlorella NC64A.</title>
        <authorList>
            <person name="Fitzgerald L.A."/>
            <person name="Graves M.V."/>
            <person name="Li X."/>
            <person name="Feldblyum T."/>
            <person name="Nierman W.C."/>
            <person name="Van Etten J.L."/>
        </authorList>
    </citation>
    <scope>NUCLEOTIDE SEQUENCE [LARGE SCALE GENOMIC DNA]</scope>
    <source>
        <strain evidence="2 3">NY-2A</strain>
    </source>
</reference>
<proteinExistence type="predicted"/>
<gene>
    <name evidence="2" type="primary">b409R</name>
    <name evidence="2" type="ORF">NY2A_b409R</name>
</gene>
<sequence>MSRIRRHSVSRQNSTHIREDVLPIMRSGRVSSSSEEERRARVLLFPRKARHRCDSERISHRLQMRRHKQVPRVHRWHHHHSERRGVSGSRRECTQTLRVRMRQGSDASCEHRIAPRVSETSHLVDPRESYDR</sequence>